<keyword evidence="3 6" id="KW-0378">Hydrolase</keyword>
<dbReference type="GO" id="GO:0051603">
    <property type="term" value="P:proteolysis involved in protein catabolic process"/>
    <property type="evidence" value="ECO:0007669"/>
    <property type="project" value="TreeGrafter"/>
</dbReference>
<evidence type="ECO:0000256" key="2">
    <source>
        <dbReference type="ARBA" id="ARBA00022723"/>
    </source>
</evidence>
<dbReference type="PANTHER" id="PTHR22726:SF1">
    <property type="entry name" value="METALLOENDOPEPTIDASE OMA1, MITOCHONDRIAL"/>
    <property type="match status" value="1"/>
</dbReference>
<reference evidence="8 9" key="1">
    <citation type="journal article" date="2015" name="Sci. Rep.">
        <title>Unraveling adaptation of Pontibacter korlensis to radiation and infertility in desert through complete genome and comparative transcriptomic analysis.</title>
        <authorList>
            <person name="Dai J."/>
            <person name="Dai W."/>
            <person name="Qiu C."/>
            <person name="Yang Z."/>
            <person name="Zhang Y."/>
            <person name="Zhou M."/>
            <person name="Zhang L."/>
            <person name="Fang C."/>
            <person name="Gao Q."/>
            <person name="Yang Q."/>
            <person name="Li X."/>
            <person name="Wang Z."/>
            <person name="Wang Z."/>
            <person name="Jia Z."/>
            <person name="Chen X."/>
        </authorList>
    </citation>
    <scope>NUCLEOTIDE SEQUENCE [LARGE SCALE GENOMIC DNA]</scope>
    <source>
        <strain evidence="8 9">X14-1T</strain>
    </source>
</reference>
<dbReference type="EMBL" id="CP009621">
    <property type="protein sequence ID" value="AKD04419.1"/>
    <property type="molecule type" value="Genomic_DNA"/>
</dbReference>
<evidence type="ECO:0000256" key="4">
    <source>
        <dbReference type="ARBA" id="ARBA00022833"/>
    </source>
</evidence>
<comment type="similarity">
    <text evidence="6">Belongs to the peptidase M48 family.</text>
</comment>
<evidence type="ECO:0000256" key="3">
    <source>
        <dbReference type="ARBA" id="ARBA00022801"/>
    </source>
</evidence>
<dbReference type="STRING" id="400092.PKOR_16655"/>
<keyword evidence="1 6" id="KW-0645">Protease</keyword>
<dbReference type="GO" id="GO:0046872">
    <property type="term" value="F:metal ion binding"/>
    <property type="evidence" value="ECO:0007669"/>
    <property type="project" value="UniProtKB-KW"/>
</dbReference>
<sequence>MRAIIKFIIAILVAAVSLVTYWCSSETNEFTGEEQRVDMTVEQEIALGLQAAPQMAEQYGGLHPDQEAAQEIKAIGQRLVDITRVKDTPYQFDFHLLADEQTVNAFALPGGQIFITAGLLKRLESEGQLAGVLGHEIGHVVARHSAQQLAKAKLTQDLTGAAAIATYDPENPASRSGAAVAAMIGQLVNMSYGRDDELESDKLAVQITGAAGYDPRAMIEVMRILEEASGGSRGGPEFLQTHPNPGNRVARIESAIQEEYPEGLPEGLIQ</sequence>
<dbReference type="KEGG" id="pko:PKOR_16655"/>
<evidence type="ECO:0000256" key="1">
    <source>
        <dbReference type="ARBA" id="ARBA00022670"/>
    </source>
</evidence>
<dbReference type="PANTHER" id="PTHR22726">
    <property type="entry name" value="METALLOENDOPEPTIDASE OMA1"/>
    <property type="match status" value="1"/>
</dbReference>
<dbReference type="RefSeq" id="WP_046312233.1">
    <property type="nucleotide sequence ID" value="NZ_CBCSCY010000006.1"/>
</dbReference>
<keyword evidence="4 6" id="KW-0862">Zinc</keyword>
<protein>
    <submittedName>
        <fullName evidence="8">Peptidase M48 Ste24p</fullName>
    </submittedName>
</protein>
<evidence type="ECO:0000313" key="8">
    <source>
        <dbReference type="EMBL" id="AKD04419.1"/>
    </source>
</evidence>
<dbReference type="PATRIC" id="fig|400092.3.peg.3653"/>
<dbReference type="AlphaFoldDB" id="A0A0E3ZHE7"/>
<name>A0A0E3ZHE7_9BACT</name>
<dbReference type="GO" id="GO:0016020">
    <property type="term" value="C:membrane"/>
    <property type="evidence" value="ECO:0007669"/>
    <property type="project" value="TreeGrafter"/>
</dbReference>
<comment type="cofactor">
    <cofactor evidence="6">
        <name>Zn(2+)</name>
        <dbReference type="ChEBI" id="CHEBI:29105"/>
    </cofactor>
    <text evidence="6">Binds 1 zinc ion per subunit.</text>
</comment>
<evidence type="ECO:0000256" key="6">
    <source>
        <dbReference type="RuleBase" id="RU003983"/>
    </source>
</evidence>
<feature type="domain" description="Peptidase M48" evidence="7">
    <location>
        <begin position="69"/>
        <end position="254"/>
    </location>
</feature>
<dbReference type="CDD" id="cd07333">
    <property type="entry name" value="M48C_bepA_like"/>
    <property type="match status" value="1"/>
</dbReference>
<keyword evidence="2" id="KW-0479">Metal-binding</keyword>
<dbReference type="OrthoDB" id="9810445at2"/>
<evidence type="ECO:0000313" key="9">
    <source>
        <dbReference type="Proteomes" id="UP000033109"/>
    </source>
</evidence>
<dbReference type="InterPro" id="IPR001915">
    <property type="entry name" value="Peptidase_M48"/>
</dbReference>
<proteinExistence type="inferred from homology"/>
<evidence type="ECO:0000259" key="7">
    <source>
        <dbReference type="Pfam" id="PF01435"/>
    </source>
</evidence>
<gene>
    <name evidence="8" type="ORF">PKOR_16655</name>
</gene>
<dbReference type="Gene3D" id="3.30.2010.10">
    <property type="entry name" value="Metalloproteases ('zincins'), catalytic domain"/>
    <property type="match status" value="1"/>
</dbReference>
<organism evidence="8 9">
    <name type="scientific">Pontibacter korlensis</name>
    <dbReference type="NCBI Taxonomy" id="400092"/>
    <lineage>
        <taxon>Bacteria</taxon>
        <taxon>Pseudomonadati</taxon>
        <taxon>Bacteroidota</taxon>
        <taxon>Cytophagia</taxon>
        <taxon>Cytophagales</taxon>
        <taxon>Hymenobacteraceae</taxon>
        <taxon>Pontibacter</taxon>
    </lineage>
</organism>
<dbReference type="InterPro" id="IPR051156">
    <property type="entry name" value="Mito/Outer_Membr_Metalloprot"/>
</dbReference>
<dbReference type="Pfam" id="PF01435">
    <property type="entry name" value="Peptidase_M48"/>
    <property type="match status" value="1"/>
</dbReference>
<evidence type="ECO:0000256" key="5">
    <source>
        <dbReference type="ARBA" id="ARBA00023049"/>
    </source>
</evidence>
<dbReference type="HOGENOM" id="CLU_029002_5_2_10"/>
<dbReference type="Proteomes" id="UP000033109">
    <property type="component" value="Chromosome"/>
</dbReference>
<dbReference type="GO" id="GO:0004222">
    <property type="term" value="F:metalloendopeptidase activity"/>
    <property type="evidence" value="ECO:0007669"/>
    <property type="project" value="InterPro"/>
</dbReference>
<keyword evidence="5 6" id="KW-0482">Metalloprotease</keyword>
<accession>A0A0E3ZHE7</accession>
<keyword evidence="9" id="KW-1185">Reference proteome</keyword>